<dbReference type="Proteomes" id="UP000285693">
    <property type="component" value="Unassembled WGS sequence"/>
</dbReference>
<dbReference type="EMBL" id="CYXR01000011">
    <property type="protein sequence ID" value="CUM95702.1"/>
    <property type="molecule type" value="Genomic_DNA"/>
</dbReference>
<dbReference type="PANTHER" id="PTHR42691:SF1">
    <property type="entry name" value="ASPARTATE AMINOTRANSFERASE YHDR-RELATED"/>
    <property type="match status" value="1"/>
</dbReference>
<evidence type="ECO:0000313" key="8">
    <source>
        <dbReference type="EMBL" id="RHG55203.1"/>
    </source>
</evidence>
<dbReference type="GeneID" id="92824331"/>
<dbReference type="AlphaFoldDB" id="A0A173SYV3"/>
<comment type="similarity">
    <text evidence="1">Belongs to the class-I pyridoxal-phosphate-dependent aminotransferase family.</text>
</comment>
<evidence type="ECO:0000313" key="6">
    <source>
        <dbReference type="EMBL" id="RGU41576.1"/>
    </source>
</evidence>
<dbReference type="InterPro" id="IPR015421">
    <property type="entry name" value="PyrdxlP-dep_Trfase_major"/>
</dbReference>
<reference evidence="3 9" key="1">
    <citation type="submission" date="2015-09" db="EMBL/GenBank/DDBJ databases">
        <authorList>
            <consortium name="Pathogen Informatics"/>
        </authorList>
    </citation>
    <scope>NUCLEOTIDE SEQUENCE [LARGE SCALE GENOMIC DNA]</scope>
    <source>
        <strain evidence="3 9">2789STDY5834962</strain>
    </source>
</reference>
<dbReference type="RefSeq" id="WP_008369542.1">
    <property type="nucleotide sequence ID" value="NZ_BSCI01000006.1"/>
</dbReference>
<dbReference type="Gene3D" id="3.40.640.10">
    <property type="entry name" value="Type I PLP-dependent aspartate aminotransferase-like (Major domain)"/>
    <property type="match status" value="1"/>
</dbReference>
<dbReference type="EC" id="2.6.1.-" evidence="1"/>
<reference evidence="4" key="3">
    <citation type="submission" date="2022-09" db="EMBL/GenBank/DDBJ databases">
        <title>Draft genome sequence of Coprococcus comes strain 31264.</title>
        <authorList>
            <person name="Atsushi H."/>
            <person name="Moriya O."/>
            <person name="Mitsuo S."/>
        </authorList>
    </citation>
    <scope>NUCLEOTIDE SEQUENCE</scope>
    <source>
        <strain evidence="4">JCM 31264</strain>
    </source>
</reference>
<keyword evidence="1 3" id="KW-0032">Aminotransferase</keyword>
<dbReference type="Proteomes" id="UP000095727">
    <property type="component" value="Unassembled WGS sequence"/>
</dbReference>
<organism evidence="3 9">
    <name type="scientific">Coprococcus comes</name>
    <dbReference type="NCBI Taxonomy" id="410072"/>
    <lineage>
        <taxon>Bacteria</taxon>
        <taxon>Bacillati</taxon>
        <taxon>Bacillota</taxon>
        <taxon>Clostridia</taxon>
        <taxon>Lachnospirales</taxon>
        <taxon>Lachnospiraceae</taxon>
        <taxon>Coprococcus</taxon>
    </lineage>
</organism>
<dbReference type="OrthoDB" id="9802328at2"/>
<dbReference type="EMBL" id="QRXY01000040">
    <property type="protein sequence ID" value="RGU41576.1"/>
    <property type="molecule type" value="Genomic_DNA"/>
</dbReference>
<evidence type="ECO:0000256" key="1">
    <source>
        <dbReference type="RuleBase" id="RU000481"/>
    </source>
</evidence>
<gene>
    <name evidence="3" type="primary">aspC</name>
    <name evidence="4" type="ORF">comes_12510</name>
    <name evidence="8" type="ORF">DW252_17020</name>
    <name evidence="7" type="ORF">DW656_15355</name>
    <name evidence="6" type="ORF">DWW65_16495</name>
    <name evidence="5" type="ORF">DWX03_14690</name>
    <name evidence="3" type="ORF">ERS852574_01810</name>
</gene>
<reference evidence="10 11" key="2">
    <citation type="submission" date="2018-08" db="EMBL/GenBank/DDBJ databases">
        <title>A genome reference for cultivated species of the human gut microbiota.</title>
        <authorList>
            <person name="Zou Y."/>
            <person name="Xue W."/>
            <person name="Luo G."/>
        </authorList>
    </citation>
    <scope>NUCLEOTIDE SEQUENCE [LARGE SCALE GENOMIC DNA]</scope>
    <source>
        <strain evidence="6 12">AF16-31</strain>
        <strain evidence="5 10">AF18-12LB</strain>
        <strain evidence="8 13">AM22-12LB</strain>
        <strain evidence="7 11">AM23-3</strain>
    </source>
</reference>
<dbReference type="EMBL" id="QRIM01000035">
    <property type="protein sequence ID" value="RHG55203.1"/>
    <property type="molecule type" value="Genomic_DNA"/>
</dbReference>
<dbReference type="PROSITE" id="PS00105">
    <property type="entry name" value="AA_TRANSFER_CLASS_1"/>
    <property type="match status" value="1"/>
</dbReference>
<dbReference type="EMBL" id="QRHO01000034">
    <property type="protein sequence ID" value="RHF80529.1"/>
    <property type="molecule type" value="Genomic_DNA"/>
</dbReference>
<evidence type="ECO:0000313" key="9">
    <source>
        <dbReference type="Proteomes" id="UP000095727"/>
    </source>
</evidence>
<dbReference type="NCBIfam" id="NF005305">
    <property type="entry name" value="PRK06836.1"/>
    <property type="match status" value="1"/>
</dbReference>
<dbReference type="GO" id="GO:0008483">
    <property type="term" value="F:transaminase activity"/>
    <property type="evidence" value="ECO:0007669"/>
    <property type="project" value="UniProtKB-KW"/>
</dbReference>
<evidence type="ECO:0000259" key="2">
    <source>
        <dbReference type="Pfam" id="PF00155"/>
    </source>
</evidence>
<comment type="cofactor">
    <cofactor evidence="1">
        <name>pyridoxal 5'-phosphate</name>
        <dbReference type="ChEBI" id="CHEBI:597326"/>
    </cofactor>
</comment>
<proteinExistence type="inferred from homology"/>
<dbReference type="InterPro" id="IPR004838">
    <property type="entry name" value="NHTrfase_class1_PyrdxlP-BS"/>
</dbReference>
<evidence type="ECO:0000313" key="12">
    <source>
        <dbReference type="Proteomes" id="UP000285693"/>
    </source>
</evidence>
<dbReference type="EMBL" id="BSCI01000006">
    <property type="protein sequence ID" value="GLG86706.1"/>
    <property type="molecule type" value="Genomic_DNA"/>
</dbReference>
<dbReference type="InterPro" id="IPR004839">
    <property type="entry name" value="Aminotransferase_I/II_large"/>
</dbReference>
<dbReference type="Proteomes" id="UP000283360">
    <property type="component" value="Unassembled WGS sequence"/>
</dbReference>
<dbReference type="InterPro" id="IPR015424">
    <property type="entry name" value="PyrdxlP-dep_Trfase"/>
</dbReference>
<protein>
    <recommendedName>
        <fullName evidence="1">Aminotransferase</fullName>
        <ecNumber evidence="1">2.6.1.-</ecNumber>
    </recommendedName>
</protein>
<keyword evidence="10" id="KW-1185">Reference proteome</keyword>
<keyword evidence="1 3" id="KW-0808">Transferase</keyword>
<dbReference type="GO" id="GO:0030170">
    <property type="term" value="F:pyridoxal phosphate binding"/>
    <property type="evidence" value="ECO:0007669"/>
    <property type="project" value="InterPro"/>
</dbReference>
<dbReference type="EMBL" id="QRXJ01000026">
    <property type="protein sequence ID" value="RGT87178.1"/>
    <property type="molecule type" value="Genomic_DNA"/>
</dbReference>
<accession>A0A173SYV3</accession>
<evidence type="ECO:0000313" key="13">
    <source>
        <dbReference type="Proteomes" id="UP000286595"/>
    </source>
</evidence>
<dbReference type="Proteomes" id="UP000284579">
    <property type="component" value="Unassembled WGS sequence"/>
</dbReference>
<dbReference type="Proteomes" id="UP001145109">
    <property type="component" value="Unassembled WGS sequence"/>
</dbReference>
<dbReference type="Proteomes" id="UP000286595">
    <property type="component" value="Unassembled WGS sequence"/>
</dbReference>
<reference evidence="4" key="4">
    <citation type="submission" date="2022-11" db="EMBL/GenBank/DDBJ databases">
        <title>Draft genome sequence of Coprococcus comes strain 31264.</title>
        <authorList>
            <person name="Hisatomi A."/>
            <person name="Ohkuma M."/>
            <person name="Sakamoto M."/>
        </authorList>
    </citation>
    <scope>NUCLEOTIDE SEQUENCE</scope>
    <source>
        <strain evidence="4">JCM 31264</strain>
    </source>
</reference>
<evidence type="ECO:0000313" key="10">
    <source>
        <dbReference type="Proteomes" id="UP000283360"/>
    </source>
</evidence>
<sequence>MISKKMENMVANSSAIRAMFEEGNRLAKIYGPENVFDFSLGNPNVPAPKAVKQAILDILDEEDELVLHGYTNSNAGYEDVRQAVAESLNERFGTAFAAKNITMTVGAAGGLNVILKALLNPGDEVITFAPYFGEYRSYVNNFDGVLVEISPNTVDFQPKLDEFEAKITPKTKAVIVNTPNNPTGVVYSEETIRKMAEIMEKKQNEYGTEIYLISDEPYRELAYDGVDVPYLTRYYANTIVGYSYSKSLSLPGERIGYLVIPDDVKDSETLIAAANVANRILGFVNAPTLQQKVVARCLHEKTDISYYNRNRETLYQGLIECGFECVKPQGAFYLFMKTPIKDEKTFCQEAKKYNLLLVPGSSFGCAGYVRIAYCVAYETIVNALPKFKELAKEYQLG</sequence>
<evidence type="ECO:0000313" key="3">
    <source>
        <dbReference type="EMBL" id="CUM95702.1"/>
    </source>
</evidence>
<evidence type="ECO:0000313" key="4">
    <source>
        <dbReference type="EMBL" id="GLG86706.1"/>
    </source>
</evidence>
<feature type="domain" description="Aminotransferase class I/classII large" evidence="2">
    <location>
        <begin position="34"/>
        <end position="380"/>
    </location>
</feature>
<evidence type="ECO:0000313" key="11">
    <source>
        <dbReference type="Proteomes" id="UP000284579"/>
    </source>
</evidence>
<dbReference type="CDD" id="cd00609">
    <property type="entry name" value="AAT_like"/>
    <property type="match status" value="1"/>
</dbReference>
<evidence type="ECO:0000313" key="5">
    <source>
        <dbReference type="EMBL" id="RGT87178.1"/>
    </source>
</evidence>
<dbReference type="Pfam" id="PF00155">
    <property type="entry name" value="Aminotran_1_2"/>
    <property type="match status" value="1"/>
</dbReference>
<dbReference type="PANTHER" id="PTHR42691">
    <property type="entry name" value="ASPARTATE AMINOTRANSFERASE YHDR-RELATED"/>
    <property type="match status" value="1"/>
</dbReference>
<dbReference type="SUPFAM" id="SSF53383">
    <property type="entry name" value="PLP-dependent transferases"/>
    <property type="match status" value="1"/>
</dbReference>
<name>A0A173SYV3_9FIRM</name>
<evidence type="ECO:0000313" key="7">
    <source>
        <dbReference type="EMBL" id="RHF80529.1"/>
    </source>
</evidence>